<reference evidence="2 3" key="1">
    <citation type="submission" date="2020-08" db="EMBL/GenBank/DDBJ databases">
        <title>Sequencing the genomes of 1000 actinobacteria strains.</title>
        <authorList>
            <person name="Klenk H.-P."/>
        </authorList>
    </citation>
    <scope>NUCLEOTIDE SEQUENCE [LARGE SCALE GENOMIC DNA]</scope>
    <source>
        <strain evidence="2 3">DSM 44551</strain>
    </source>
</reference>
<sequence>MGRPGAPVAPPSHFPASFGIRQAFPYASPCGLSRSAAPPARGRPMARPEHPRRTSPVPHESPPACAPTWRASPSRASSQVNTAARPPGRTSPSRRQAGLRSPGRPPPLPERPLGLRSTPRGDGRRGGPGDHPRPHQPLLRARRLTGRGAGIGRARRPTGSGFKQAATAGGVPAGRSGAAPHGAKVQAGGDGGRGAGRSVRRGVSRGGGSGGQRRRRQGRGGRLGRVRRLTGRRFRRAATAEAGPGRAPRPGAASHGAEVQAGSDGGRGAGRSVRRGTPRGEGSSRRRRRRRGRGAGVGRVRRPAEWRFKQAATAKAGPGCGCRPGAASHGAEVQAGGDGGSGPREAFIVSPCAAGESGAERRRPIPSRRCEGAVSAMPDHRRRPGGAACAPARRPQ</sequence>
<comment type="caution">
    <text evidence="2">The sequence shown here is derived from an EMBL/GenBank/DDBJ whole genome shotgun (WGS) entry which is preliminary data.</text>
</comment>
<feature type="compositionally biased region" description="Basic and acidic residues" evidence="1">
    <location>
        <begin position="358"/>
        <end position="371"/>
    </location>
</feature>
<feature type="region of interest" description="Disordered" evidence="1">
    <location>
        <begin position="26"/>
        <end position="396"/>
    </location>
</feature>
<gene>
    <name evidence="2" type="ORF">HDA36_001741</name>
</gene>
<keyword evidence="3" id="KW-1185">Reference proteome</keyword>
<feature type="compositionally biased region" description="Basic residues" evidence="1">
    <location>
        <begin position="212"/>
        <end position="236"/>
    </location>
</feature>
<name>A0A7W8QJK7_9ACTN</name>
<evidence type="ECO:0000313" key="3">
    <source>
        <dbReference type="Proteomes" id="UP000572635"/>
    </source>
</evidence>
<dbReference type="Proteomes" id="UP000572635">
    <property type="component" value="Unassembled WGS sequence"/>
</dbReference>
<protein>
    <submittedName>
        <fullName evidence="2">Uncharacterized protein</fullName>
    </submittedName>
</protein>
<feature type="compositionally biased region" description="Low complexity" evidence="1">
    <location>
        <begin position="237"/>
        <end position="257"/>
    </location>
</feature>
<proteinExistence type="predicted"/>
<organism evidence="2 3">
    <name type="scientific">Nocardiopsis composta</name>
    <dbReference type="NCBI Taxonomy" id="157465"/>
    <lineage>
        <taxon>Bacteria</taxon>
        <taxon>Bacillati</taxon>
        <taxon>Actinomycetota</taxon>
        <taxon>Actinomycetes</taxon>
        <taxon>Streptosporangiales</taxon>
        <taxon>Nocardiopsidaceae</taxon>
        <taxon>Nocardiopsis</taxon>
    </lineage>
</organism>
<dbReference type="AlphaFoldDB" id="A0A7W8QJK7"/>
<feature type="compositionally biased region" description="Basic and acidic residues" evidence="1">
    <location>
        <begin position="119"/>
        <end position="133"/>
    </location>
</feature>
<evidence type="ECO:0000313" key="2">
    <source>
        <dbReference type="EMBL" id="MBB5431657.1"/>
    </source>
</evidence>
<feature type="compositionally biased region" description="Low complexity" evidence="1">
    <location>
        <begin position="385"/>
        <end position="396"/>
    </location>
</feature>
<accession>A0A7W8QJK7</accession>
<feature type="compositionally biased region" description="Low complexity" evidence="1">
    <location>
        <begin position="314"/>
        <end position="327"/>
    </location>
</feature>
<evidence type="ECO:0000256" key="1">
    <source>
        <dbReference type="SAM" id="MobiDB-lite"/>
    </source>
</evidence>
<dbReference type="EMBL" id="JACHDB010000001">
    <property type="protein sequence ID" value="MBB5431657.1"/>
    <property type="molecule type" value="Genomic_DNA"/>
</dbReference>
<feature type="compositionally biased region" description="Low complexity" evidence="1">
    <location>
        <begin position="34"/>
        <end position="45"/>
    </location>
</feature>